<comment type="caution">
    <text evidence="2">The sequence shown here is derived from an EMBL/GenBank/DDBJ whole genome shotgun (WGS) entry which is preliminary data.</text>
</comment>
<feature type="compositionally biased region" description="Polar residues" evidence="1">
    <location>
        <begin position="32"/>
        <end position="49"/>
    </location>
</feature>
<name>A0A9J5YGB6_SOLCO</name>
<dbReference type="OrthoDB" id="10350520at2759"/>
<dbReference type="AlphaFoldDB" id="A0A9J5YGB6"/>
<gene>
    <name evidence="2" type="ORF">H5410_030684</name>
</gene>
<evidence type="ECO:0000313" key="2">
    <source>
        <dbReference type="EMBL" id="KAG5599314.1"/>
    </source>
</evidence>
<evidence type="ECO:0000256" key="1">
    <source>
        <dbReference type="SAM" id="MobiDB-lite"/>
    </source>
</evidence>
<reference evidence="2 3" key="1">
    <citation type="submission" date="2020-09" db="EMBL/GenBank/DDBJ databases">
        <title>De no assembly of potato wild relative species, Solanum commersonii.</title>
        <authorList>
            <person name="Cho K."/>
        </authorList>
    </citation>
    <scope>NUCLEOTIDE SEQUENCE [LARGE SCALE GENOMIC DNA]</scope>
    <source>
        <strain evidence="2">LZ3.2</strain>
        <tissue evidence="2">Leaf</tissue>
    </source>
</reference>
<evidence type="ECO:0000313" key="3">
    <source>
        <dbReference type="Proteomes" id="UP000824120"/>
    </source>
</evidence>
<feature type="region of interest" description="Disordered" evidence="1">
    <location>
        <begin position="28"/>
        <end position="49"/>
    </location>
</feature>
<sequence length="125" mass="13844">MKPYDLNDLSCGIKKNLELVLEAMKNNVGDEGSTSNVPQSTPSTTLTSVMPSSVIDPLLYAPVPSPMTPQMDHSEEIPRMGILIQMNDSQKYSSDIPESPSLIKLLNWNNDDVVTFLDDLSLKQY</sequence>
<accession>A0A9J5YGB6</accession>
<organism evidence="2 3">
    <name type="scientific">Solanum commersonii</name>
    <name type="common">Commerson's wild potato</name>
    <name type="synonym">Commerson's nightshade</name>
    <dbReference type="NCBI Taxonomy" id="4109"/>
    <lineage>
        <taxon>Eukaryota</taxon>
        <taxon>Viridiplantae</taxon>
        <taxon>Streptophyta</taxon>
        <taxon>Embryophyta</taxon>
        <taxon>Tracheophyta</taxon>
        <taxon>Spermatophyta</taxon>
        <taxon>Magnoliopsida</taxon>
        <taxon>eudicotyledons</taxon>
        <taxon>Gunneridae</taxon>
        <taxon>Pentapetalae</taxon>
        <taxon>asterids</taxon>
        <taxon>lamiids</taxon>
        <taxon>Solanales</taxon>
        <taxon>Solanaceae</taxon>
        <taxon>Solanoideae</taxon>
        <taxon>Solaneae</taxon>
        <taxon>Solanum</taxon>
    </lineage>
</organism>
<protein>
    <submittedName>
        <fullName evidence="2">Uncharacterized protein</fullName>
    </submittedName>
</protein>
<keyword evidence="3" id="KW-1185">Reference proteome</keyword>
<dbReference type="Proteomes" id="UP000824120">
    <property type="component" value="Chromosome 6"/>
</dbReference>
<proteinExistence type="predicted"/>
<dbReference type="EMBL" id="JACXVP010000006">
    <property type="protein sequence ID" value="KAG5599314.1"/>
    <property type="molecule type" value="Genomic_DNA"/>
</dbReference>